<dbReference type="PANTHER" id="PTHR45866">
    <property type="entry name" value="DNA GYRASE/TOPOISOMERASE SUBUNIT B"/>
    <property type="match status" value="1"/>
</dbReference>
<dbReference type="Pfam" id="PF00986">
    <property type="entry name" value="DNA_gyraseB_C"/>
    <property type="match status" value="1"/>
</dbReference>
<dbReference type="InterPro" id="IPR002288">
    <property type="entry name" value="DNA_gyrase_B_C"/>
</dbReference>
<dbReference type="PROSITE" id="PS00177">
    <property type="entry name" value="TOPOISOMERASE_II"/>
    <property type="match status" value="1"/>
</dbReference>
<keyword evidence="9 11" id="KW-0238">DNA-binding</keyword>
<keyword evidence="5 11" id="KW-0547">Nucleotide-binding</keyword>
<comment type="cofactor">
    <cofactor evidence="2">
        <name>Mg(2+)</name>
        <dbReference type="ChEBI" id="CHEBI:18420"/>
    </cofactor>
</comment>
<dbReference type="Pfam" id="PF02518">
    <property type="entry name" value="HATPase_c"/>
    <property type="match status" value="1"/>
</dbReference>
<dbReference type="PRINTS" id="PR01159">
    <property type="entry name" value="DNAGYRASEB"/>
</dbReference>
<evidence type="ECO:0000256" key="11">
    <source>
        <dbReference type="RuleBase" id="RU362094"/>
    </source>
</evidence>
<dbReference type="InterPro" id="IPR020568">
    <property type="entry name" value="Ribosomal_Su5_D2-typ_SF"/>
</dbReference>
<dbReference type="Gene3D" id="3.40.50.670">
    <property type="match status" value="3"/>
</dbReference>
<evidence type="ECO:0000259" key="13">
    <source>
        <dbReference type="PROSITE" id="PS50880"/>
    </source>
</evidence>
<dbReference type="SUPFAM" id="SSF56719">
    <property type="entry name" value="Type II DNA topoisomerase"/>
    <property type="match status" value="2"/>
</dbReference>
<keyword evidence="6 11" id="KW-0067">ATP-binding</keyword>
<comment type="catalytic activity">
    <reaction evidence="1 11">
        <text>ATP-dependent breakage, passage and rejoining of double-stranded DNA.</text>
        <dbReference type="EC" id="5.6.2.2"/>
    </reaction>
</comment>
<dbReference type="CDD" id="cd00822">
    <property type="entry name" value="TopoII_Trans_DNA_gyrase"/>
    <property type="match status" value="1"/>
</dbReference>
<feature type="compositionally biased region" description="Low complexity" evidence="12">
    <location>
        <begin position="698"/>
        <end position="747"/>
    </location>
</feature>
<dbReference type="PROSITE" id="PS50880">
    <property type="entry name" value="TOPRIM"/>
    <property type="match status" value="1"/>
</dbReference>
<sequence>MTSQKAAAAAAAAEAYGAQQIQVLEGLEPVRKRPGMYIGSTGPRGLHHLLWEVLDNAVDEVQGGFADAVSVEVDLASHTVTVADNGRGIPTDVHPATGKSALETVLTVLHAGGKFGSSDDASSNGNGKGGSSSSSSSSGYKVSGGLHGVGISVVNALSEELHVEVVRGGQLFRQSFSGGNPTSSLSQQPAPNGAYLSGTKVTFRPDASVFAAGVSFDPDTIISRLRELSFLNQGATLQLRLLKKGKPVHAPAAAAGAGAAAASPAAEAGASASKRKTRKSSVADNSSSSSLAEQGWHVFRAESGLTEYVTWLNRDNHVLHEPALCSATAEGVEVGLALQWAADTFSDTLVGYANSIKTIDGGSHMEGLRAALTRLINSLAKKNKLLKDADPSLSGDHVREGLAGVISVKVPQPEFEGQTKTRLGNPEVRRLVDAAVTEQLGAWLESHPAALSAIVGKALTAARAAEAARKARELVRRKHVLTRSTLPGKLADCTSSDKEATEIFLVEGDSAGGSAKQARDRHTQAILPLRGKILNVERKDDAALYKNQEIASLIVALGLGTRGSSGSGTSGGKAGGKGSKAASRRGSSSVIGAEAAGDAAAADAAGDAAGSADPLKGLRYGKVVLLTDADVDGAHIRTLLLTFLFRYRRELFEAGRVYVAVPPLYRVELGRNQEPLWAYDDAGLQRILRELSSSKASSKASSSSSVDQGGAAAADAPAPAATGGRRGSTRSSVAAVPSEPADSSASDDTAELQDQAAAAAAPRASGAGGLSLPAGVSVTRFKGLGEMMPEQLWATTLNPATRVLRRLTLEDAAEASHTFVLLMGDKVAPRRALIEAEGQRYSLEQLDV</sequence>
<keyword evidence="15" id="KW-1185">Reference proteome</keyword>
<evidence type="ECO:0000256" key="6">
    <source>
        <dbReference type="ARBA" id="ARBA00022840"/>
    </source>
</evidence>
<keyword evidence="7" id="KW-0460">Magnesium</keyword>
<dbReference type="CDD" id="cd16928">
    <property type="entry name" value="HATPase_GyrB-like"/>
    <property type="match status" value="1"/>
</dbReference>
<reference evidence="14 15" key="1">
    <citation type="submission" date="2023-05" db="EMBL/GenBank/DDBJ databases">
        <title>A 100% complete, gapless, phased diploid assembly of the Scenedesmus obliquus UTEX 3031 genome.</title>
        <authorList>
            <person name="Biondi T.C."/>
            <person name="Hanschen E.R."/>
            <person name="Kwon T."/>
            <person name="Eng W."/>
            <person name="Kruse C.P.S."/>
            <person name="Koehler S.I."/>
            <person name="Kunde Y."/>
            <person name="Gleasner C.D."/>
            <person name="You Mak K.T."/>
            <person name="Polle J."/>
            <person name="Hovde B.T."/>
            <person name="Starkenburg S.R."/>
        </authorList>
    </citation>
    <scope>NUCLEOTIDE SEQUENCE [LARGE SCALE GENOMIC DNA]</scope>
    <source>
        <strain evidence="14 15">DOE0152z</strain>
    </source>
</reference>
<protein>
    <recommendedName>
        <fullName evidence="11">DNA topoisomerase 2</fullName>
        <ecNumber evidence="11">5.6.2.2</ecNumber>
    </recommendedName>
</protein>
<evidence type="ECO:0000256" key="3">
    <source>
        <dbReference type="ARBA" id="ARBA00010708"/>
    </source>
</evidence>
<dbReference type="SMART" id="SM00387">
    <property type="entry name" value="HATPase_c"/>
    <property type="match status" value="1"/>
</dbReference>
<evidence type="ECO:0000313" key="14">
    <source>
        <dbReference type="EMBL" id="WIA11219.1"/>
    </source>
</evidence>
<evidence type="ECO:0000256" key="9">
    <source>
        <dbReference type="ARBA" id="ARBA00023125"/>
    </source>
</evidence>
<dbReference type="InterPro" id="IPR001241">
    <property type="entry name" value="Topo_IIA"/>
</dbReference>
<feature type="region of interest" description="Disordered" evidence="12">
    <location>
        <begin position="562"/>
        <end position="586"/>
    </location>
</feature>
<dbReference type="InterPro" id="IPR036890">
    <property type="entry name" value="HATPase_C_sf"/>
</dbReference>
<gene>
    <name evidence="14" type="ORF">OEZ85_011346</name>
</gene>
<dbReference type="InterPro" id="IPR003594">
    <property type="entry name" value="HATPase_dom"/>
</dbReference>
<feature type="region of interest" description="Disordered" evidence="12">
    <location>
        <begin position="116"/>
        <end position="139"/>
    </location>
</feature>
<evidence type="ECO:0000256" key="4">
    <source>
        <dbReference type="ARBA" id="ARBA00022723"/>
    </source>
</evidence>
<dbReference type="EMBL" id="CP126210">
    <property type="protein sequence ID" value="WIA11219.1"/>
    <property type="molecule type" value="Genomic_DNA"/>
</dbReference>
<name>A0ABY8TQ28_TETOB</name>
<feature type="compositionally biased region" description="Gly residues" evidence="12">
    <location>
        <begin position="562"/>
        <end position="578"/>
    </location>
</feature>
<dbReference type="InterPro" id="IPR018522">
    <property type="entry name" value="TopoIIA_CS"/>
</dbReference>
<dbReference type="Gene3D" id="3.30.565.10">
    <property type="entry name" value="Histidine kinase-like ATPase, C-terminal domain"/>
    <property type="match status" value="1"/>
</dbReference>
<evidence type="ECO:0000256" key="1">
    <source>
        <dbReference type="ARBA" id="ARBA00000185"/>
    </source>
</evidence>
<comment type="function">
    <text evidence="11">Control of topological states of DNA by transient breakage and subsequent rejoining of DNA strands. Topoisomerase II makes double-strand breaks.</text>
</comment>
<keyword evidence="10 11" id="KW-0413">Isomerase</keyword>
<dbReference type="SUPFAM" id="SSF54211">
    <property type="entry name" value="Ribosomal protein S5 domain 2-like"/>
    <property type="match status" value="1"/>
</dbReference>
<evidence type="ECO:0000256" key="2">
    <source>
        <dbReference type="ARBA" id="ARBA00001946"/>
    </source>
</evidence>
<feature type="compositionally biased region" description="Low complexity" evidence="12">
    <location>
        <begin position="756"/>
        <end position="769"/>
    </location>
</feature>
<dbReference type="InterPro" id="IPR000565">
    <property type="entry name" value="Topo_IIA_B"/>
</dbReference>
<dbReference type="PRINTS" id="PR00418">
    <property type="entry name" value="TPI2FAMILY"/>
</dbReference>
<feature type="region of interest" description="Disordered" evidence="12">
    <location>
        <begin position="698"/>
        <end position="769"/>
    </location>
</feature>
<dbReference type="InterPro" id="IPR013760">
    <property type="entry name" value="Topo_IIA-like_dom_sf"/>
</dbReference>
<dbReference type="Gene3D" id="3.30.230.10">
    <property type="match status" value="1"/>
</dbReference>
<evidence type="ECO:0000313" key="15">
    <source>
        <dbReference type="Proteomes" id="UP001244341"/>
    </source>
</evidence>
<proteinExistence type="inferred from homology"/>
<dbReference type="EC" id="5.6.2.2" evidence="11"/>
<feature type="domain" description="Toprim" evidence="13">
    <location>
        <begin position="501"/>
        <end position="663"/>
    </location>
</feature>
<evidence type="ECO:0000256" key="7">
    <source>
        <dbReference type="ARBA" id="ARBA00022842"/>
    </source>
</evidence>
<dbReference type="PANTHER" id="PTHR45866:SF1">
    <property type="entry name" value="DNA GYRASE SUBUNIT B, MITOCHONDRIAL"/>
    <property type="match status" value="1"/>
</dbReference>
<evidence type="ECO:0000256" key="10">
    <source>
        <dbReference type="ARBA" id="ARBA00023235"/>
    </source>
</evidence>
<dbReference type="Pfam" id="PF00204">
    <property type="entry name" value="DNA_gyraseB"/>
    <property type="match status" value="1"/>
</dbReference>
<accession>A0ABY8TQ28</accession>
<comment type="subunit">
    <text evidence="11">Homodimer.</text>
</comment>
<organism evidence="14 15">
    <name type="scientific">Tetradesmus obliquus</name>
    <name type="common">Green alga</name>
    <name type="synonym">Acutodesmus obliquus</name>
    <dbReference type="NCBI Taxonomy" id="3088"/>
    <lineage>
        <taxon>Eukaryota</taxon>
        <taxon>Viridiplantae</taxon>
        <taxon>Chlorophyta</taxon>
        <taxon>core chlorophytes</taxon>
        <taxon>Chlorophyceae</taxon>
        <taxon>CS clade</taxon>
        <taxon>Sphaeropleales</taxon>
        <taxon>Scenedesmaceae</taxon>
        <taxon>Tetradesmus</taxon>
    </lineage>
</organism>
<evidence type="ECO:0000256" key="8">
    <source>
        <dbReference type="ARBA" id="ARBA00023029"/>
    </source>
</evidence>
<dbReference type="Pfam" id="PF01751">
    <property type="entry name" value="Toprim"/>
    <property type="match status" value="1"/>
</dbReference>
<dbReference type="Proteomes" id="UP001244341">
    <property type="component" value="Chromosome 3b"/>
</dbReference>
<dbReference type="InterPro" id="IPR006171">
    <property type="entry name" value="TOPRIM_dom"/>
</dbReference>
<comment type="similarity">
    <text evidence="3">Belongs to the type II topoisomerase GyrB family.</text>
</comment>
<evidence type="ECO:0000256" key="5">
    <source>
        <dbReference type="ARBA" id="ARBA00022741"/>
    </source>
</evidence>
<dbReference type="InterPro" id="IPR014721">
    <property type="entry name" value="Ribsml_uS5_D2-typ_fold_subgr"/>
</dbReference>
<keyword evidence="4" id="KW-0479">Metal-binding</keyword>
<keyword evidence="8 11" id="KW-0799">Topoisomerase</keyword>
<dbReference type="SUPFAM" id="SSF55874">
    <property type="entry name" value="ATPase domain of HSP90 chaperone/DNA topoisomerase II/histidine kinase"/>
    <property type="match status" value="1"/>
</dbReference>
<dbReference type="InterPro" id="IPR013759">
    <property type="entry name" value="Topo_IIA_B_C"/>
</dbReference>
<dbReference type="SMART" id="SM00433">
    <property type="entry name" value="TOP2c"/>
    <property type="match status" value="1"/>
</dbReference>
<comment type="similarity">
    <text evidence="11">Belongs to the type II topoisomerase family.</text>
</comment>
<evidence type="ECO:0000256" key="12">
    <source>
        <dbReference type="SAM" id="MobiDB-lite"/>
    </source>
</evidence>
<dbReference type="InterPro" id="IPR013506">
    <property type="entry name" value="Topo_IIA_bsu_dom2"/>
</dbReference>